<dbReference type="PROSITE" id="PS00518">
    <property type="entry name" value="ZF_RING_1"/>
    <property type="match status" value="1"/>
</dbReference>
<keyword evidence="8" id="KW-1185">Reference proteome</keyword>
<dbReference type="GO" id="GO:0007131">
    <property type="term" value="P:reciprocal meiotic recombination"/>
    <property type="evidence" value="ECO:0007669"/>
    <property type="project" value="InterPro"/>
</dbReference>
<evidence type="ECO:0000256" key="2">
    <source>
        <dbReference type="ARBA" id="ARBA00022771"/>
    </source>
</evidence>
<evidence type="ECO:0000256" key="5">
    <source>
        <dbReference type="SAM" id="Coils"/>
    </source>
</evidence>
<dbReference type="STRING" id="109895.A0A507E551"/>
<dbReference type="GO" id="GO:0000795">
    <property type="term" value="C:synaptonemal complex"/>
    <property type="evidence" value="ECO:0007669"/>
    <property type="project" value="InterPro"/>
</dbReference>
<dbReference type="InterPro" id="IPR013083">
    <property type="entry name" value="Znf_RING/FYVE/PHD"/>
</dbReference>
<dbReference type="GO" id="GO:0061630">
    <property type="term" value="F:ubiquitin protein ligase activity"/>
    <property type="evidence" value="ECO:0007669"/>
    <property type="project" value="InterPro"/>
</dbReference>
<comment type="caution">
    <text evidence="7">The sequence shown here is derived from an EMBL/GenBank/DDBJ whole genome shotgun (WGS) entry which is preliminary data.</text>
</comment>
<dbReference type="SUPFAM" id="SSF57850">
    <property type="entry name" value="RING/U-box"/>
    <property type="match status" value="1"/>
</dbReference>
<accession>A0A507E551</accession>
<dbReference type="PANTHER" id="PTHR14305">
    <property type="entry name" value="E3 UBIQUITIN-PROTEIN LIGASE CCNB1IP1"/>
    <property type="match status" value="1"/>
</dbReference>
<evidence type="ECO:0000256" key="4">
    <source>
        <dbReference type="PROSITE-ProRule" id="PRU00175"/>
    </source>
</evidence>
<proteinExistence type="predicted"/>
<evidence type="ECO:0000259" key="6">
    <source>
        <dbReference type="PROSITE" id="PS50089"/>
    </source>
</evidence>
<dbReference type="GO" id="GO:0008270">
    <property type="term" value="F:zinc ion binding"/>
    <property type="evidence" value="ECO:0007669"/>
    <property type="project" value="UniProtKB-KW"/>
</dbReference>
<keyword evidence="1" id="KW-0479">Metal-binding</keyword>
<dbReference type="AlphaFoldDB" id="A0A507E551"/>
<dbReference type="PROSITE" id="PS50089">
    <property type="entry name" value="ZF_RING_2"/>
    <property type="match status" value="1"/>
</dbReference>
<dbReference type="Proteomes" id="UP000318582">
    <property type="component" value="Unassembled WGS sequence"/>
</dbReference>
<organism evidence="7 8">
    <name type="scientific">Powellomyces hirtus</name>
    <dbReference type="NCBI Taxonomy" id="109895"/>
    <lineage>
        <taxon>Eukaryota</taxon>
        <taxon>Fungi</taxon>
        <taxon>Fungi incertae sedis</taxon>
        <taxon>Chytridiomycota</taxon>
        <taxon>Chytridiomycota incertae sedis</taxon>
        <taxon>Chytridiomycetes</taxon>
        <taxon>Spizellomycetales</taxon>
        <taxon>Powellomycetaceae</taxon>
        <taxon>Powellomyces</taxon>
    </lineage>
</organism>
<dbReference type="Gene3D" id="3.30.40.10">
    <property type="entry name" value="Zinc/RING finger domain, C3HC4 (zinc finger)"/>
    <property type="match status" value="1"/>
</dbReference>
<evidence type="ECO:0000256" key="3">
    <source>
        <dbReference type="ARBA" id="ARBA00022833"/>
    </source>
</evidence>
<evidence type="ECO:0000256" key="1">
    <source>
        <dbReference type="ARBA" id="ARBA00022723"/>
    </source>
</evidence>
<name>A0A507E551_9FUNG</name>
<keyword evidence="5" id="KW-0175">Coiled coil</keyword>
<sequence>METELRCNNVQCRKGLGNNARACVTTCSHIFCVECAEKAFNTALICPACESSLTERDDIVFTELNPSEDYKSSVLAGLRPEVIIEIAGRGLSFWVYQTTQEACFQEMIYKNLSEKYSQLERQVQSIIREANQEIQGKSKSITALQKAQEAEKLRNHELAEQYAEKGRQFQKLQLMYDKLKRRSISQQTPTEVGNLEVASSMGPIQGFALGAQSYSLQVRRHRSWLT</sequence>
<evidence type="ECO:0000313" key="8">
    <source>
        <dbReference type="Proteomes" id="UP000318582"/>
    </source>
</evidence>
<evidence type="ECO:0000313" key="7">
    <source>
        <dbReference type="EMBL" id="TPX58974.1"/>
    </source>
</evidence>
<keyword evidence="3" id="KW-0862">Zinc</keyword>
<reference evidence="7 8" key="1">
    <citation type="journal article" date="2019" name="Sci. Rep.">
        <title>Comparative genomics of chytrid fungi reveal insights into the obligate biotrophic and pathogenic lifestyle of Synchytrium endobioticum.</title>
        <authorList>
            <person name="van de Vossenberg B.T.L.H."/>
            <person name="Warris S."/>
            <person name="Nguyen H.D.T."/>
            <person name="van Gent-Pelzer M.P.E."/>
            <person name="Joly D.L."/>
            <person name="van de Geest H.C."/>
            <person name="Bonants P.J.M."/>
            <person name="Smith D.S."/>
            <person name="Levesque C.A."/>
            <person name="van der Lee T.A.J."/>
        </authorList>
    </citation>
    <scope>NUCLEOTIDE SEQUENCE [LARGE SCALE GENOMIC DNA]</scope>
    <source>
        <strain evidence="7 8">CBS 809.83</strain>
    </source>
</reference>
<dbReference type="Pfam" id="PF14634">
    <property type="entry name" value="zf-RING_5"/>
    <property type="match status" value="1"/>
</dbReference>
<dbReference type="PANTHER" id="PTHR14305:SF0">
    <property type="entry name" value="E3 UBIQUITIN-PROTEIN LIGASE CCNB1IP1"/>
    <property type="match status" value="1"/>
</dbReference>
<gene>
    <name evidence="7" type="ORF">PhCBS80983_g02812</name>
</gene>
<dbReference type="EMBL" id="QEAQ01000030">
    <property type="protein sequence ID" value="TPX58974.1"/>
    <property type="molecule type" value="Genomic_DNA"/>
</dbReference>
<dbReference type="InterPro" id="IPR042448">
    <property type="entry name" value="CCNB1IP1"/>
</dbReference>
<feature type="domain" description="RING-type" evidence="6">
    <location>
        <begin position="12"/>
        <end position="50"/>
    </location>
</feature>
<dbReference type="InterPro" id="IPR017907">
    <property type="entry name" value="Znf_RING_CS"/>
</dbReference>
<protein>
    <recommendedName>
        <fullName evidence="6">RING-type domain-containing protein</fullName>
    </recommendedName>
</protein>
<feature type="coiled-coil region" evidence="5">
    <location>
        <begin position="109"/>
        <end position="147"/>
    </location>
</feature>
<keyword evidence="2 4" id="KW-0863">Zinc-finger</keyword>
<dbReference type="InterPro" id="IPR001841">
    <property type="entry name" value="Znf_RING"/>
</dbReference>